<sequence length="92" mass="10799">MFSPSIRCAIEFSGMFLRSLASSSVGMRSRLSDWDDEEYELSQVFLIGVLKVVLVKLARKSIELFDFLVKLACRRWVDTLLYYLKILVYRCY</sequence>
<reference evidence="1" key="1">
    <citation type="submission" date="2022-04" db="EMBL/GenBank/DDBJ databases">
        <title>Genome of the entomopathogenic fungus Entomophthora muscae.</title>
        <authorList>
            <person name="Elya C."/>
            <person name="Lovett B.R."/>
            <person name="Lee E."/>
            <person name="Macias A.M."/>
            <person name="Hajek A.E."/>
            <person name="De Bivort B.L."/>
            <person name="Kasson M.T."/>
            <person name="De Fine Licht H.H."/>
            <person name="Stajich J.E."/>
        </authorList>
    </citation>
    <scope>NUCLEOTIDE SEQUENCE</scope>
    <source>
        <strain evidence="1">Berkeley</strain>
    </source>
</reference>
<accession>A0ACC2TLL2</accession>
<evidence type="ECO:0000313" key="2">
    <source>
        <dbReference type="Proteomes" id="UP001165960"/>
    </source>
</evidence>
<comment type="caution">
    <text evidence="1">The sequence shown here is derived from an EMBL/GenBank/DDBJ whole genome shotgun (WGS) entry which is preliminary data.</text>
</comment>
<organism evidence="1 2">
    <name type="scientific">Entomophthora muscae</name>
    <dbReference type="NCBI Taxonomy" id="34485"/>
    <lineage>
        <taxon>Eukaryota</taxon>
        <taxon>Fungi</taxon>
        <taxon>Fungi incertae sedis</taxon>
        <taxon>Zoopagomycota</taxon>
        <taxon>Entomophthoromycotina</taxon>
        <taxon>Entomophthoromycetes</taxon>
        <taxon>Entomophthorales</taxon>
        <taxon>Entomophthoraceae</taxon>
        <taxon>Entomophthora</taxon>
    </lineage>
</organism>
<name>A0ACC2TLL2_9FUNG</name>
<gene>
    <name evidence="1" type="ORF">DSO57_1034836</name>
</gene>
<evidence type="ECO:0000313" key="1">
    <source>
        <dbReference type="EMBL" id="KAJ9075563.1"/>
    </source>
</evidence>
<dbReference type="EMBL" id="QTSX02002426">
    <property type="protein sequence ID" value="KAJ9075563.1"/>
    <property type="molecule type" value="Genomic_DNA"/>
</dbReference>
<protein>
    <submittedName>
        <fullName evidence="1">Uncharacterized protein</fullName>
    </submittedName>
</protein>
<keyword evidence="2" id="KW-1185">Reference proteome</keyword>
<proteinExistence type="predicted"/>
<dbReference type="Proteomes" id="UP001165960">
    <property type="component" value="Unassembled WGS sequence"/>
</dbReference>